<evidence type="ECO:0000256" key="2">
    <source>
        <dbReference type="ARBA" id="ARBA00023239"/>
    </source>
</evidence>
<dbReference type="InterPro" id="IPR036409">
    <property type="entry name" value="Aldolase_II/adducin_N_sf"/>
</dbReference>
<dbReference type="SMART" id="SM01007">
    <property type="entry name" value="Aldolase_II"/>
    <property type="match status" value="1"/>
</dbReference>
<evidence type="ECO:0000313" key="5">
    <source>
        <dbReference type="Proteomes" id="UP000558997"/>
    </source>
</evidence>
<protein>
    <submittedName>
        <fullName evidence="4">Ribulose-5-phosphate 4-epimerase/fuculose-1-phosphate aldolase</fullName>
    </submittedName>
</protein>
<evidence type="ECO:0000256" key="1">
    <source>
        <dbReference type="ARBA" id="ARBA00022723"/>
    </source>
</evidence>
<gene>
    <name evidence="4" type="ORF">HDA44_003376</name>
</gene>
<dbReference type="SUPFAM" id="SSF53639">
    <property type="entry name" value="AraD/HMP-PK domain-like"/>
    <property type="match status" value="1"/>
</dbReference>
<name>A0A841DT20_9ACTN</name>
<dbReference type="Gene3D" id="3.40.225.10">
    <property type="entry name" value="Class II aldolase/adducin N-terminal domain"/>
    <property type="match status" value="1"/>
</dbReference>
<evidence type="ECO:0000259" key="3">
    <source>
        <dbReference type="SMART" id="SM01007"/>
    </source>
</evidence>
<feature type="domain" description="Class II aldolase/adducin N-terminal" evidence="3">
    <location>
        <begin position="13"/>
        <end position="194"/>
    </location>
</feature>
<reference evidence="4 5" key="1">
    <citation type="submission" date="2020-08" db="EMBL/GenBank/DDBJ databases">
        <title>Sequencing the genomes of 1000 actinobacteria strains.</title>
        <authorList>
            <person name="Klenk H.-P."/>
        </authorList>
    </citation>
    <scope>NUCLEOTIDE SEQUENCE [LARGE SCALE GENOMIC DNA]</scope>
    <source>
        <strain evidence="4 5">DSM 17294</strain>
    </source>
</reference>
<dbReference type="InterPro" id="IPR001303">
    <property type="entry name" value="Aldolase_II/adducin_N"/>
</dbReference>
<evidence type="ECO:0000313" key="4">
    <source>
        <dbReference type="EMBL" id="MBB5980035.1"/>
    </source>
</evidence>
<keyword evidence="2" id="KW-0456">Lyase</keyword>
<dbReference type="GO" id="GO:0005829">
    <property type="term" value="C:cytosol"/>
    <property type="evidence" value="ECO:0007669"/>
    <property type="project" value="TreeGrafter"/>
</dbReference>
<comment type="caution">
    <text evidence="4">The sequence shown here is derived from an EMBL/GenBank/DDBJ whole genome shotgun (WGS) entry which is preliminary data.</text>
</comment>
<dbReference type="EMBL" id="JACHNF010000001">
    <property type="protein sequence ID" value="MBB5980035.1"/>
    <property type="molecule type" value="Genomic_DNA"/>
</dbReference>
<proteinExistence type="predicted"/>
<dbReference type="RefSeq" id="WP_184835454.1">
    <property type="nucleotide sequence ID" value="NZ_BAAAVN010000007.1"/>
</dbReference>
<dbReference type="InterPro" id="IPR050197">
    <property type="entry name" value="Aldolase_class_II_sugar_metab"/>
</dbReference>
<dbReference type="AlphaFoldDB" id="A0A841DT20"/>
<dbReference type="GO" id="GO:0016832">
    <property type="term" value="F:aldehyde-lyase activity"/>
    <property type="evidence" value="ECO:0007669"/>
    <property type="project" value="TreeGrafter"/>
</dbReference>
<dbReference type="PANTHER" id="PTHR22789">
    <property type="entry name" value="FUCULOSE PHOSPHATE ALDOLASE"/>
    <property type="match status" value="1"/>
</dbReference>
<keyword evidence="1" id="KW-0479">Metal-binding</keyword>
<dbReference type="PANTHER" id="PTHR22789:SF0">
    <property type="entry name" value="3-OXO-TETRONATE 4-PHOSPHATE DECARBOXYLASE-RELATED"/>
    <property type="match status" value="1"/>
</dbReference>
<dbReference type="Pfam" id="PF00596">
    <property type="entry name" value="Aldolase_II"/>
    <property type="match status" value="1"/>
</dbReference>
<sequence length="239" mass="26174">MIGQPNDLDEARELLADACRVLYRLGLVDYMGHPSIRIPGSDLILIKPRHSTRIGAQDAIPPERMAVIDLDGRLIAGTDPPPGERFIHTAIYRARPDVGAIVHTHQPMATVMGIAGEPIQPILHVQSELVSTPVPVWECAKLVTDAELGADLAQALGTHRVCHLRGHGIVSVAESLPEAVINAIHLEQLAEASWRVRALGARPRVIPPGEIEQRAATGSGWAVRWHYYLETTDHTMRRT</sequence>
<dbReference type="Proteomes" id="UP000558997">
    <property type="component" value="Unassembled WGS sequence"/>
</dbReference>
<accession>A0A841DT20</accession>
<keyword evidence="5" id="KW-1185">Reference proteome</keyword>
<organism evidence="4 5">
    <name type="scientific">Kribbella solani</name>
    <dbReference type="NCBI Taxonomy" id="236067"/>
    <lineage>
        <taxon>Bacteria</taxon>
        <taxon>Bacillati</taxon>
        <taxon>Actinomycetota</taxon>
        <taxon>Actinomycetes</taxon>
        <taxon>Propionibacteriales</taxon>
        <taxon>Kribbellaceae</taxon>
        <taxon>Kribbella</taxon>
    </lineage>
</organism>
<dbReference type="GO" id="GO:0019323">
    <property type="term" value="P:pentose catabolic process"/>
    <property type="evidence" value="ECO:0007669"/>
    <property type="project" value="TreeGrafter"/>
</dbReference>
<dbReference type="GO" id="GO:0046872">
    <property type="term" value="F:metal ion binding"/>
    <property type="evidence" value="ECO:0007669"/>
    <property type="project" value="UniProtKB-KW"/>
</dbReference>